<proteinExistence type="predicted"/>
<evidence type="ECO:0000313" key="3">
    <source>
        <dbReference type="Proteomes" id="UP000199301"/>
    </source>
</evidence>
<keyword evidence="3" id="KW-1185">Reference proteome</keyword>
<evidence type="ECO:0000313" key="2">
    <source>
        <dbReference type="EMBL" id="SDQ70261.1"/>
    </source>
</evidence>
<dbReference type="AlphaFoldDB" id="A0A1H1D103"/>
<name>A0A1H1D103_9ACTN</name>
<feature type="domain" description="M23ase beta-sheet core" evidence="1">
    <location>
        <begin position="82"/>
        <end position="179"/>
    </location>
</feature>
<accession>A0A1H1D103</accession>
<dbReference type="Proteomes" id="UP000199301">
    <property type="component" value="Unassembled WGS sequence"/>
</dbReference>
<dbReference type="STRING" id="995062.SAMN04489718_1848"/>
<evidence type="ECO:0000259" key="1">
    <source>
        <dbReference type="Pfam" id="PF01551"/>
    </source>
</evidence>
<dbReference type="GO" id="GO:0004222">
    <property type="term" value="F:metalloendopeptidase activity"/>
    <property type="evidence" value="ECO:0007669"/>
    <property type="project" value="TreeGrafter"/>
</dbReference>
<dbReference type="PANTHER" id="PTHR21666:SF270">
    <property type="entry name" value="MUREIN HYDROLASE ACTIVATOR ENVC"/>
    <property type="match status" value="1"/>
</dbReference>
<dbReference type="InterPro" id="IPR050570">
    <property type="entry name" value="Cell_wall_metabolism_enzyme"/>
</dbReference>
<reference evidence="3" key="1">
    <citation type="submission" date="2016-10" db="EMBL/GenBank/DDBJ databases">
        <authorList>
            <person name="Varghese N."/>
            <person name="Submissions S."/>
        </authorList>
    </citation>
    <scope>NUCLEOTIDE SEQUENCE [LARGE SCALE GENOMIC DNA]</scope>
    <source>
        <strain evidence="3">DSM 45459</strain>
    </source>
</reference>
<organism evidence="2 3">
    <name type="scientific">Actinopolyspora saharensis</name>
    <dbReference type="NCBI Taxonomy" id="995062"/>
    <lineage>
        <taxon>Bacteria</taxon>
        <taxon>Bacillati</taxon>
        <taxon>Actinomycetota</taxon>
        <taxon>Actinomycetes</taxon>
        <taxon>Actinopolysporales</taxon>
        <taxon>Actinopolysporaceae</taxon>
        <taxon>Actinopolyspora</taxon>
    </lineage>
</organism>
<dbReference type="CDD" id="cd12797">
    <property type="entry name" value="M23_peptidase"/>
    <property type="match status" value="1"/>
</dbReference>
<dbReference type="PANTHER" id="PTHR21666">
    <property type="entry name" value="PEPTIDASE-RELATED"/>
    <property type="match status" value="1"/>
</dbReference>
<dbReference type="SUPFAM" id="SSF51261">
    <property type="entry name" value="Duplicated hybrid motif"/>
    <property type="match status" value="1"/>
</dbReference>
<dbReference type="Gene3D" id="2.70.70.10">
    <property type="entry name" value="Glucose Permease (Domain IIA)"/>
    <property type="match status" value="1"/>
</dbReference>
<dbReference type="Pfam" id="PF01551">
    <property type="entry name" value="Peptidase_M23"/>
    <property type="match status" value="1"/>
</dbReference>
<gene>
    <name evidence="2" type="ORF">SAMN04489718_1848</name>
</gene>
<sequence length="195" mass="20823">MAKHHSTVDHMRTRVLVLTVLSTVFCGLVVGEFLGRAHSGHVPESPGARATAPPWLVLSPPLGTRTEVTTPFHVPNSPYEAGHRGVDLLGREGQPVRAAAAGTVVHAGVVVDRPVVSVEHDNGLRTTYEPVSPQVVEGQAVRRGQLIGTLVAGHPDCARTPPHACLHWGLRNGAKYLDPLERLESPAGGTRLLPW</sequence>
<protein>
    <submittedName>
        <fullName evidence="2">Peptidase family M23</fullName>
    </submittedName>
</protein>
<dbReference type="InterPro" id="IPR016047">
    <property type="entry name" value="M23ase_b-sheet_dom"/>
</dbReference>
<dbReference type="InterPro" id="IPR011055">
    <property type="entry name" value="Dup_hybrid_motif"/>
</dbReference>
<dbReference type="EMBL" id="FNKO01000002">
    <property type="protein sequence ID" value="SDQ70261.1"/>
    <property type="molecule type" value="Genomic_DNA"/>
</dbReference>